<dbReference type="OrthoDB" id="9811006at2"/>
<dbReference type="Gene3D" id="2.40.128.110">
    <property type="entry name" value="Lipid/polyisoprenoid-binding, YceI-like"/>
    <property type="match status" value="1"/>
</dbReference>
<keyword evidence="1" id="KW-0732">Signal</keyword>
<organism evidence="3 4">
    <name type="scientific">Arcobacter caeni</name>
    <dbReference type="NCBI Taxonomy" id="1912877"/>
    <lineage>
        <taxon>Bacteria</taxon>
        <taxon>Pseudomonadati</taxon>
        <taxon>Campylobacterota</taxon>
        <taxon>Epsilonproteobacteria</taxon>
        <taxon>Campylobacterales</taxon>
        <taxon>Arcobacteraceae</taxon>
        <taxon>Arcobacter</taxon>
    </lineage>
</organism>
<dbReference type="InterPro" id="IPR036761">
    <property type="entry name" value="TTHA0802/YceI-like_sf"/>
</dbReference>
<proteinExistence type="predicted"/>
<gene>
    <name evidence="3" type="ORF">B0174_03235</name>
</gene>
<feature type="domain" description="Lipid/polyisoprenoid-binding YceI-like" evidence="2">
    <location>
        <begin position="21"/>
        <end position="185"/>
    </location>
</feature>
<reference evidence="3 4" key="1">
    <citation type="submission" date="2017-02" db="EMBL/GenBank/DDBJ databases">
        <title>Arcobacter caeni sp. nov, a new Arcobacter species isolated from reclaimed water.</title>
        <authorList>
            <person name="Figueras M.J."/>
            <person name="Perez-Cataluna A."/>
            <person name="Salas-Masso N."/>
        </authorList>
    </citation>
    <scope>NUCLEOTIDE SEQUENCE [LARGE SCALE GENOMIC DNA]</scope>
    <source>
        <strain evidence="3 4">RW17-10</strain>
    </source>
</reference>
<dbReference type="SUPFAM" id="SSF101874">
    <property type="entry name" value="YceI-like"/>
    <property type="match status" value="1"/>
</dbReference>
<dbReference type="Proteomes" id="UP000251135">
    <property type="component" value="Unassembled WGS sequence"/>
</dbReference>
<name>A0A363D3K7_9BACT</name>
<protein>
    <submittedName>
        <fullName evidence="3">Polyisoprenoid-binding protein</fullName>
    </submittedName>
</protein>
<dbReference type="RefSeq" id="WP_108558215.1">
    <property type="nucleotide sequence ID" value="NZ_MUXE01000003.1"/>
</dbReference>
<feature type="chain" id="PRO_5017008628" evidence="1">
    <location>
        <begin position="20"/>
        <end position="188"/>
    </location>
</feature>
<dbReference type="EMBL" id="MUXE01000003">
    <property type="protein sequence ID" value="PUE65853.1"/>
    <property type="molecule type" value="Genomic_DNA"/>
</dbReference>
<dbReference type="SMART" id="SM00867">
    <property type="entry name" value="YceI"/>
    <property type="match status" value="1"/>
</dbReference>
<dbReference type="AlphaFoldDB" id="A0A363D3K7"/>
<evidence type="ECO:0000256" key="1">
    <source>
        <dbReference type="SAM" id="SignalP"/>
    </source>
</evidence>
<keyword evidence="4" id="KW-1185">Reference proteome</keyword>
<comment type="caution">
    <text evidence="3">The sequence shown here is derived from an EMBL/GenBank/DDBJ whole genome shotgun (WGS) entry which is preliminary data.</text>
</comment>
<dbReference type="PANTHER" id="PTHR34406:SF1">
    <property type="entry name" value="PROTEIN YCEI"/>
    <property type="match status" value="1"/>
</dbReference>
<accession>A0A363D3K7</accession>
<dbReference type="PANTHER" id="PTHR34406">
    <property type="entry name" value="PROTEIN YCEI"/>
    <property type="match status" value="1"/>
</dbReference>
<feature type="signal peptide" evidence="1">
    <location>
        <begin position="1"/>
        <end position="19"/>
    </location>
</feature>
<dbReference type="InterPro" id="IPR007372">
    <property type="entry name" value="Lipid/polyisoprenoid-bd_YceI"/>
</dbReference>
<evidence type="ECO:0000259" key="2">
    <source>
        <dbReference type="SMART" id="SM00867"/>
    </source>
</evidence>
<sequence length="188" mass="20422">MKIFKLGLASLAVSTALFAGNYNIDAGHSNAGFSVKHMMISNVTGKFNDVSGSFEYDEKTNTLKSLSGEIVVASINTANEERDTHLKSEDIFSAVKFPKINFKATKIEKDAVYGDLTMKGVTKNIKLSLENGGVITDPWGKQRAGFELEGKINRKDFGITWNKVLETGGVAVGEEIKLQIAMEGILAK</sequence>
<evidence type="ECO:0000313" key="3">
    <source>
        <dbReference type="EMBL" id="PUE65853.1"/>
    </source>
</evidence>
<evidence type="ECO:0000313" key="4">
    <source>
        <dbReference type="Proteomes" id="UP000251135"/>
    </source>
</evidence>
<dbReference type="Pfam" id="PF04264">
    <property type="entry name" value="YceI"/>
    <property type="match status" value="1"/>
</dbReference>